<dbReference type="Proteomes" id="UP000094112">
    <property type="component" value="Unassembled WGS sequence"/>
</dbReference>
<feature type="transmembrane region" description="Helical" evidence="6">
    <location>
        <begin position="475"/>
        <end position="499"/>
    </location>
</feature>
<evidence type="ECO:0000313" key="8">
    <source>
        <dbReference type="EMBL" id="ODQ61830.1"/>
    </source>
</evidence>
<dbReference type="GO" id="GO:0022857">
    <property type="term" value="F:transmembrane transporter activity"/>
    <property type="evidence" value="ECO:0007669"/>
    <property type="project" value="InterPro"/>
</dbReference>
<feature type="transmembrane region" description="Helical" evidence="6">
    <location>
        <begin position="542"/>
        <end position="564"/>
    </location>
</feature>
<dbReference type="RefSeq" id="XP_019041037.1">
    <property type="nucleotide sequence ID" value="XM_019181180.1"/>
</dbReference>
<keyword evidence="4 6" id="KW-0472">Membrane</keyword>
<dbReference type="PROSITE" id="PS50850">
    <property type="entry name" value="MFS"/>
    <property type="match status" value="1"/>
</dbReference>
<evidence type="ECO:0000256" key="4">
    <source>
        <dbReference type="ARBA" id="ARBA00023136"/>
    </source>
</evidence>
<evidence type="ECO:0000256" key="3">
    <source>
        <dbReference type="ARBA" id="ARBA00022989"/>
    </source>
</evidence>
<feature type="region of interest" description="Disordered" evidence="5">
    <location>
        <begin position="607"/>
        <end position="635"/>
    </location>
</feature>
<evidence type="ECO:0000259" key="7">
    <source>
        <dbReference type="PROSITE" id="PS50850"/>
    </source>
</evidence>
<dbReference type="EMBL" id="KV454208">
    <property type="protein sequence ID" value="ODQ61830.1"/>
    <property type="molecule type" value="Genomic_DNA"/>
</dbReference>
<feature type="compositionally biased region" description="Polar residues" evidence="5">
    <location>
        <begin position="611"/>
        <end position="623"/>
    </location>
</feature>
<proteinExistence type="predicted"/>
<dbReference type="OrthoDB" id="4500315at2759"/>
<dbReference type="SUPFAM" id="SSF103473">
    <property type="entry name" value="MFS general substrate transporter"/>
    <property type="match status" value="1"/>
</dbReference>
<feature type="transmembrane region" description="Helical" evidence="6">
    <location>
        <begin position="406"/>
        <end position="427"/>
    </location>
</feature>
<sequence>MGLGIQEPNYDGEITGTFEMLASSTSDSHAGGSNTIETESTNLKRTKTGVILNPQPHDNPNDPLNWPIWRRDVALLVLGWHCFVGGGQSSMLAAGLTQLGVEFNESSTTLAYLVGGFMLSLAFGALLASPTAILFGKRFVYIFGIAIFLGGAIWGAVAKNFGSLMGARVLMGIGVSPVESLPSATIAEIYFAHERAYRVGIYTLLLLGGKNLVPMFSAFVFQNLDRHWLFWIVAIIVGVDLILHFLFVPETFWNRPPTPNQRSIDETRAARKALKKRMTSHSLVHPNQFALYHNDEEEQLDNVSIDSHTQGQNPIGITQTNSTHGSSPHVIQKKSFIKELHLFSGRHTKDKWWMVFLRPFVLFFYPHVCFGAFFYAFAVVWLIMISEVISEIFTHPPYGYSKLSVGLFYLSPFIGGSLGSAVAGKASDMVVRYLVKRNNGIYEPELRLLMVIPSVLTTCIGLMGFGWASQVRDTWAGPIILFGVLAFGSSLSSTTAITFTIDSYKMFAGECLVTLNVTKNVIGFLFSLFNNEFNHKQGYKNAFVVFGCVEIFVGLFAIPLYFYGKRLRRWTDEKEFMRKLYHVDNLNSGAPNLENNEKLEDTGNHEMLNEHLSSGNSGDTSPGSKIREEGQRVED</sequence>
<dbReference type="AlphaFoldDB" id="A0A1E3P945"/>
<dbReference type="GO" id="GO:0005886">
    <property type="term" value="C:plasma membrane"/>
    <property type="evidence" value="ECO:0007669"/>
    <property type="project" value="TreeGrafter"/>
</dbReference>
<accession>A0A1E3P945</accession>
<keyword evidence="9" id="KW-1185">Reference proteome</keyword>
<feature type="transmembrane region" description="Helical" evidence="6">
    <location>
        <begin position="73"/>
        <end position="97"/>
    </location>
</feature>
<feature type="transmembrane region" description="Helical" evidence="6">
    <location>
        <begin position="109"/>
        <end position="127"/>
    </location>
</feature>
<evidence type="ECO:0000256" key="1">
    <source>
        <dbReference type="ARBA" id="ARBA00004141"/>
    </source>
</evidence>
<dbReference type="InterPro" id="IPR011701">
    <property type="entry name" value="MFS"/>
</dbReference>
<feature type="transmembrane region" description="Helical" evidence="6">
    <location>
        <begin position="169"/>
        <end position="192"/>
    </location>
</feature>
<evidence type="ECO:0000256" key="6">
    <source>
        <dbReference type="SAM" id="Phobius"/>
    </source>
</evidence>
<feature type="transmembrane region" description="Helical" evidence="6">
    <location>
        <begin position="228"/>
        <end position="248"/>
    </location>
</feature>
<keyword evidence="3 6" id="KW-1133">Transmembrane helix</keyword>
<feature type="transmembrane region" description="Helical" evidence="6">
    <location>
        <begin position="511"/>
        <end position="530"/>
    </location>
</feature>
<feature type="compositionally biased region" description="Basic and acidic residues" evidence="5">
    <location>
        <begin position="625"/>
        <end position="635"/>
    </location>
</feature>
<dbReference type="InterPro" id="IPR020846">
    <property type="entry name" value="MFS_dom"/>
</dbReference>
<feature type="transmembrane region" description="Helical" evidence="6">
    <location>
        <begin position="199"/>
        <end position="222"/>
    </location>
</feature>
<evidence type="ECO:0000313" key="9">
    <source>
        <dbReference type="Proteomes" id="UP000094112"/>
    </source>
</evidence>
<keyword evidence="2 6" id="KW-0812">Transmembrane</keyword>
<evidence type="ECO:0000256" key="5">
    <source>
        <dbReference type="SAM" id="MobiDB-lite"/>
    </source>
</evidence>
<dbReference type="STRING" id="683960.A0A1E3P945"/>
<protein>
    <recommendedName>
        <fullName evidence="7">Major facilitator superfamily (MFS) profile domain-containing protein</fullName>
    </recommendedName>
</protein>
<gene>
    <name evidence="8" type="ORF">WICANDRAFT_25739</name>
</gene>
<dbReference type="GeneID" id="30198426"/>
<dbReference type="InterPro" id="IPR036259">
    <property type="entry name" value="MFS_trans_sf"/>
</dbReference>
<dbReference type="Pfam" id="PF07690">
    <property type="entry name" value="MFS_1"/>
    <property type="match status" value="1"/>
</dbReference>
<feature type="transmembrane region" description="Helical" evidence="6">
    <location>
        <begin position="360"/>
        <end position="386"/>
    </location>
</feature>
<dbReference type="PANTHER" id="PTHR23502">
    <property type="entry name" value="MAJOR FACILITATOR SUPERFAMILY"/>
    <property type="match status" value="1"/>
</dbReference>
<feature type="transmembrane region" description="Helical" evidence="6">
    <location>
        <begin position="448"/>
        <end position="469"/>
    </location>
</feature>
<feature type="domain" description="Major facilitator superfamily (MFS) profile" evidence="7">
    <location>
        <begin position="74"/>
        <end position="565"/>
    </location>
</feature>
<dbReference type="Gene3D" id="1.20.1250.20">
    <property type="entry name" value="MFS general substrate transporter like domains"/>
    <property type="match status" value="1"/>
</dbReference>
<reference evidence="8 9" key="1">
    <citation type="journal article" date="2016" name="Proc. Natl. Acad. Sci. U.S.A.">
        <title>Comparative genomics of biotechnologically important yeasts.</title>
        <authorList>
            <person name="Riley R."/>
            <person name="Haridas S."/>
            <person name="Wolfe K.H."/>
            <person name="Lopes M.R."/>
            <person name="Hittinger C.T."/>
            <person name="Goeker M."/>
            <person name="Salamov A.A."/>
            <person name="Wisecaver J.H."/>
            <person name="Long T.M."/>
            <person name="Calvey C.H."/>
            <person name="Aerts A.L."/>
            <person name="Barry K.W."/>
            <person name="Choi C."/>
            <person name="Clum A."/>
            <person name="Coughlan A.Y."/>
            <person name="Deshpande S."/>
            <person name="Douglass A.P."/>
            <person name="Hanson S.J."/>
            <person name="Klenk H.-P."/>
            <person name="LaButti K.M."/>
            <person name="Lapidus A."/>
            <person name="Lindquist E.A."/>
            <person name="Lipzen A.M."/>
            <person name="Meier-Kolthoff J.P."/>
            <person name="Ohm R.A."/>
            <person name="Otillar R.P."/>
            <person name="Pangilinan J.L."/>
            <person name="Peng Y."/>
            <person name="Rokas A."/>
            <person name="Rosa C.A."/>
            <person name="Scheuner C."/>
            <person name="Sibirny A.A."/>
            <person name="Slot J.C."/>
            <person name="Stielow J.B."/>
            <person name="Sun H."/>
            <person name="Kurtzman C.P."/>
            <person name="Blackwell M."/>
            <person name="Grigoriev I.V."/>
            <person name="Jeffries T.W."/>
        </authorList>
    </citation>
    <scope>NUCLEOTIDE SEQUENCE [LARGE SCALE GENOMIC DNA]</scope>
    <source>
        <strain evidence="9">ATCC 58044 / CBS 1984 / NCYC 433 / NRRL Y-366-8</strain>
    </source>
</reference>
<dbReference type="PANTHER" id="PTHR23502:SF4">
    <property type="entry name" value="MAJOR FACILITATOR SUPERFAMILY (MFS) PROFILE DOMAIN-CONTAINING PROTEIN-RELATED"/>
    <property type="match status" value="1"/>
</dbReference>
<name>A0A1E3P945_WICAA</name>
<feature type="transmembrane region" description="Helical" evidence="6">
    <location>
        <begin position="139"/>
        <end position="157"/>
    </location>
</feature>
<organism evidence="8 9">
    <name type="scientific">Wickerhamomyces anomalus (strain ATCC 58044 / CBS 1984 / NCYC 433 / NRRL Y-366-8)</name>
    <name type="common">Yeast</name>
    <name type="synonym">Hansenula anomala</name>
    <dbReference type="NCBI Taxonomy" id="683960"/>
    <lineage>
        <taxon>Eukaryota</taxon>
        <taxon>Fungi</taxon>
        <taxon>Dikarya</taxon>
        <taxon>Ascomycota</taxon>
        <taxon>Saccharomycotina</taxon>
        <taxon>Saccharomycetes</taxon>
        <taxon>Phaffomycetales</taxon>
        <taxon>Wickerhamomycetaceae</taxon>
        <taxon>Wickerhamomyces</taxon>
    </lineage>
</organism>
<evidence type="ECO:0000256" key="2">
    <source>
        <dbReference type="ARBA" id="ARBA00022692"/>
    </source>
</evidence>
<comment type="subcellular location">
    <subcellularLocation>
        <location evidence="1">Membrane</location>
        <topology evidence="1">Multi-pass membrane protein</topology>
    </subcellularLocation>
</comment>